<keyword evidence="1" id="KW-0812">Transmembrane</keyword>
<accession>A0ABW4BQ34</accession>
<comment type="caution">
    <text evidence="3">The sequence shown here is derived from an EMBL/GenBank/DDBJ whole genome shotgun (WGS) entry which is preliminary data.</text>
</comment>
<organism evidence="3 4">
    <name type="scientific">Lapidilactobacillus gannanensis</name>
    <dbReference type="NCBI Taxonomy" id="2486002"/>
    <lineage>
        <taxon>Bacteria</taxon>
        <taxon>Bacillati</taxon>
        <taxon>Bacillota</taxon>
        <taxon>Bacilli</taxon>
        <taxon>Lactobacillales</taxon>
        <taxon>Lactobacillaceae</taxon>
        <taxon>Lapidilactobacillus</taxon>
    </lineage>
</organism>
<protein>
    <submittedName>
        <fullName evidence="3">Metallophosphoesterase</fullName>
    </submittedName>
</protein>
<keyword evidence="1" id="KW-0472">Membrane</keyword>
<reference evidence="4" key="1">
    <citation type="journal article" date="2019" name="Int. J. Syst. Evol. Microbiol.">
        <title>The Global Catalogue of Microorganisms (GCM) 10K type strain sequencing project: providing services to taxonomists for standard genome sequencing and annotation.</title>
        <authorList>
            <consortium name="The Broad Institute Genomics Platform"/>
            <consortium name="The Broad Institute Genome Sequencing Center for Infectious Disease"/>
            <person name="Wu L."/>
            <person name="Ma J."/>
        </authorList>
    </citation>
    <scope>NUCLEOTIDE SEQUENCE [LARGE SCALE GENOMIC DNA]</scope>
    <source>
        <strain evidence="4">CCM 8937</strain>
    </source>
</reference>
<evidence type="ECO:0000259" key="2">
    <source>
        <dbReference type="Pfam" id="PF00149"/>
    </source>
</evidence>
<evidence type="ECO:0000313" key="3">
    <source>
        <dbReference type="EMBL" id="MFD1411791.1"/>
    </source>
</evidence>
<dbReference type="EMBL" id="JBHTOH010000088">
    <property type="protein sequence ID" value="MFD1411791.1"/>
    <property type="molecule type" value="Genomic_DNA"/>
</dbReference>
<dbReference type="Pfam" id="PF00149">
    <property type="entry name" value="Metallophos"/>
    <property type="match status" value="1"/>
</dbReference>
<proteinExistence type="predicted"/>
<dbReference type="InterPro" id="IPR029052">
    <property type="entry name" value="Metallo-depent_PP-like"/>
</dbReference>
<dbReference type="Proteomes" id="UP001597191">
    <property type="component" value="Unassembled WGS sequence"/>
</dbReference>
<dbReference type="RefSeq" id="WP_225420202.1">
    <property type="nucleotide sequence ID" value="NZ_JBHTOH010000088.1"/>
</dbReference>
<feature type="domain" description="Calcineurin-like phosphoesterase" evidence="2">
    <location>
        <begin position="4"/>
        <end position="112"/>
    </location>
</feature>
<name>A0ABW4BQ34_9LACO</name>
<dbReference type="Gene3D" id="3.60.21.10">
    <property type="match status" value="1"/>
</dbReference>
<keyword evidence="4" id="KW-1185">Reference proteome</keyword>
<feature type="transmembrane region" description="Helical" evidence="1">
    <location>
        <begin position="166"/>
        <end position="188"/>
    </location>
</feature>
<evidence type="ECO:0000313" key="4">
    <source>
        <dbReference type="Proteomes" id="UP001597191"/>
    </source>
</evidence>
<evidence type="ECO:0000256" key="1">
    <source>
        <dbReference type="SAM" id="Phobius"/>
    </source>
</evidence>
<dbReference type="SUPFAM" id="SSF56300">
    <property type="entry name" value="Metallo-dependent phosphatases"/>
    <property type="match status" value="1"/>
</dbReference>
<dbReference type="InterPro" id="IPR004843">
    <property type="entry name" value="Calcineurin-like_PHP"/>
</dbReference>
<keyword evidence="1" id="KW-1133">Transmembrane helix</keyword>
<sequence length="194" mass="21930">MSNLTFIGDIHGAADDLTVLLSDPIIADSQIIFLGDYIDGLNERKFSDHVEYSAVDPIQTLAIIRERVLEHHDIALLGNHEDFWIQTARRNDFIARTWQANGGLATWPKLGITKKDLATIAHALNQPPLQQYTDFLSQLPIIWQMSQFWLYMSVFAGKMIWLNNIVMIYCGFAMTTFLLMVVGAGLGMKMNLAE</sequence>
<gene>
    <name evidence="3" type="ORF">ACFQ4R_09365</name>
</gene>